<dbReference type="KEGG" id="vg:11979143"/>
<evidence type="ECO:0000313" key="13">
    <source>
        <dbReference type="Proteomes" id="UP000242946"/>
    </source>
</evidence>
<dbReference type="SUPFAM" id="SSF56672">
    <property type="entry name" value="DNA/RNA polymerases"/>
    <property type="match status" value="1"/>
</dbReference>
<dbReference type="GO" id="GO:0003968">
    <property type="term" value="F:RNA-directed RNA polymerase activity"/>
    <property type="evidence" value="ECO:0007669"/>
    <property type="project" value="UniProtKB-KW"/>
</dbReference>
<evidence type="ECO:0000256" key="8">
    <source>
        <dbReference type="ARBA" id="ARBA00022953"/>
    </source>
</evidence>
<keyword evidence="2" id="KW-0808">Transferase</keyword>
<evidence type="ECO:0000256" key="6">
    <source>
        <dbReference type="ARBA" id="ARBA00022806"/>
    </source>
</evidence>
<name>I0IUP5_9VIRU</name>
<dbReference type="InterPro" id="IPR027417">
    <property type="entry name" value="P-loop_NTPase"/>
</dbReference>
<feature type="compositionally biased region" description="Basic and acidic residues" evidence="9">
    <location>
        <begin position="19"/>
        <end position="34"/>
    </location>
</feature>
<keyword evidence="8" id="KW-0693">Viral RNA replication</keyword>
<dbReference type="GO" id="GO:0005524">
    <property type="term" value="F:ATP binding"/>
    <property type="evidence" value="ECO:0007669"/>
    <property type="project" value="UniProtKB-KW"/>
</dbReference>
<dbReference type="RefSeq" id="YP_005476604.1">
    <property type="nucleotide sequence ID" value="NC_017099.1"/>
</dbReference>
<dbReference type="EMBL" id="AB690372">
    <property type="protein sequence ID" value="BAM08994.1"/>
    <property type="molecule type" value="Genomic_RNA"/>
</dbReference>
<feature type="domain" description="PPPDE" evidence="11">
    <location>
        <begin position="1376"/>
        <end position="1511"/>
    </location>
</feature>
<dbReference type="CDD" id="cd23170">
    <property type="entry name" value="ps-ssRNAv_Hypoviridae_RdRp"/>
    <property type="match status" value="1"/>
</dbReference>
<dbReference type="PROSITE" id="PS51192">
    <property type="entry name" value="HELICASE_ATP_BIND_1"/>
    <property type="match status" value="1"/>
</dbReference>
<keyword evidence="3" id="KW-0548">Nucleotidyltransferase</keyword>
<dbReference type="Pfam" id="PF20614">
    <property type="entry name" value="Mycovirus_RNAse"/>
    <property type="match status" value="1"/>
</dbReference>
<keyword evidence="1" id="KW-0696">RNA-directed RNA polymerase</keyword>
<keyword evidence="4" id="KW-0547">Nucleotide-binding</keyword>
<dbReference type="InterPro" id="IPR043502">
    <property type="entry name" value="DNA/RNA_pol_sf"/>
</dbReference>
<protein>
    <submittedName>
        <fullName evidence="12">Polyprotein</fullName>
    </submittedName>
</protein>
<keyword evidence="7" id="KW-0067">ATP-binding</keyword>
<dbReference type="PANTHER" id="PTHR18934">
    <property type="entry name" value="ATP-DEPENDENT RNA HELICASE"/>
    <property type="match status" value="1"/>
</dbReference>
<dbReference type="InterPro" id="IPR046747">
    <property type="entry name" value="Mycovirus_RNAse"/>
</dbReference>
<evidence type="ECO:0000256" key="1">
    <source>
        <dbReference type="ARBA" id="ARBA00022484"/>
    </source>
</evidence>
<dbReference type="InterPro" id="IPR008580">
    <property type="entry name" value="PPPDE_dom"/>
</dbReference>
<evidence type="ECO:0000259" key="10">
    <source>
        <dbReference type="PROSITE" id="PS51192"/>
    </source>
</evidence>
<keyword evidence="5" id="KW-0378">Hydrolase</keyword>
<dbReference type="Proteomes" id="UP000242946">
    <property type="component" value="Segment"/>
</dbReference>
<dbReference type="GO" id="GO:0006351">
    <property type="term" value="P:DNA-templated transcription"/>
    <property type="evidence" value="ECO:0007669"/>
    <property type="project" value="InterPro"/>
</dbReference>
<dbReference type="SUPFAM" id="SSF52540">
    <property type="entry name" value="P-loop containing nucleoside triphosphate hydrolases"/>
    <property type="match status" value="1"/>
</dbReference>
<dbReference type="PROSITE" id="PS51858">
    <property type="entry name" value="PPPDE"/>
    <property type="match status" value="1"/>
</dbReference>
<evidence type="ECO:0000256" key="4">
    <source>
        <dbReference type="ARBA" id="ARBA00022741"/>
    </source>
</evidence>
<dbReference type="SUPFAM" id="SSF53756">
    <property type="entry name" value="UDP-Glycosyltransferase/glycogen phosphorylase"/>
    <property type="match status" value="1"/>
</dbReference>
<accession>I0IUP5</accession>
<evidence type="ECO:0000256" key="2">
    <source>
        <dbReference type="ARBA" id="ARBA00022679"/>
    </source>
</evidence>
<dbReference type="InterPro" id="IPR001205">
    <property type="entry name" value="RNA-dir_pol_C"/>
</dbReference>
<evidence type="ECO:0000256" key="5">
    <source>
        <dbReference type="ARBA" id="ARBA00022801"/>
    </source>
</evidence>
<dbReference type="Pfam" id="PF00680">
    <property type="entry name" value="RdRP_1"/>
    <property type="match status" value="1"/>
</dbReference>
<dbReference type="GO" id="GO:0004386">
    <property type="term" value="F:helicase activity"/>
    <property type="evidence" value="ECO:0007669"/>
    <property type="project" value="UniProtKB-KW"/>
</dbReference>
<dbReference type="GeneID" id="11979143"/>
<feature type="region of interest" description="Disordered" evidence="9">
    <location>
        <begin position="1"/>
        <end position="75"/>
    </location>
</feature>
<reference evidence="12 13" key="1">
    <citation type="journal article" date="2012" name="Virus Res.">
        <title>Molecular characterization of a new hypovirus infecting a phytopathogenic fungus, Valsa ceratosperma.</title>
        <authorList>
            <person name="Yaegashi H."/>
            <person name="Kanematsu S."/>
            <person name="Ito T."/>
        </authorList>
    </citation>
    <scope>NUCLEOTIDE SEQUENCE [LARGE SCALE GENOMIC DNA]</scope>
    <source>
        <strain evidence="12 13">MVC86</strain>
    </source>
</reference>
<evidence type="ECO:0000256" key="3">
    <source>
        <dbReference type="ARBA" id="ARBA00022695"/>
    </source>
</evidence>
<dbReference type="GO" id="GO:0008233">
    <property type="term" value="F:peptidase activity"/>
    <property type="evidence" value="ECO:0007669"/>
    <property type="project" value="InterPro"/>
</dbReference>
<evidence type="ECO:0000256" key="7">
    <source>
        <dbReference type="ARBA" id="ARBA00022840"/>
    </source>
</evidence>
<keyword evidence="13" id="KW-1185">Reference proteome</keyword>
<organism evidence="12 13">
    <name type="scientific">Valsa ceratosperma hypovirus 1</name>
    <dbReference type="NCBI Taxonomy" id="1129873"/>
    <lineage>
        <taxon>Viruses</taxon>
        <taxon>Riboviria</taxon>
        <taxon>Orthornavirae</taxon>
        <taxon>Pisuviricota</taxon>
        <taxon>Duplopiviricetes</taxon>
        <taxon>Durnavirales</taxon>
        <taxon>Hypoviridae</taxon>
        <taxon>Betahypovirus</taxon>
        <taxon>Betahypovirus valsae</taxon>
    </lineage>
</organism>
<keyword evidence="6" id="KW-0347">Helicase</keyword>
<evidence type="ECO:0000313" key="12">
    <source>
        <dbReference type="EMBL" id="BAM08994.1"/>
    </source>
</evidence>
<dbReference type="Gene3D" id="3.40.50.300">
    <property type="entry name" value="P-loop containing nucleotide triphosphate hydrolases"/>
    <property type="match status" value="2"/>
</dbReference>
<evidence type="ECO:0000259" key="11">
    <source>
        <dbReference type="PROSITE" id="PS51858"/>
    </source>
</evidence>
<dbReference type="InterPro" id="IPR014001">
    <property type="entry name" value="Helicase_ATP-bd"/>
</dbReference>
<sequence>MSGVPANGSLGATRSQGNRPERLQKQKSSGELRKPPQQHAKMPDGSVALIQIGGGVQSRPATSDGKTSASQSTKGSVAPAAIQGFQPGQCYLILFKHEKRQDVYSQLGKYPTWEKIRDVAADHMTWVNHRTVGVTAAFSDTGGAGFKPTLFHVKAEGTITVKTLIQSTAYGKCQVGGSNLLLPERNLVPDFDSWAWIGDAKLSLDLRATCVADGGERNGSWVISMSNNAFLRTYLCDAGYKADIVSKGCSDHYCGQAFEYFYSRDPVFCANFRTKFSILDGCAFAAGAPLPKIRASEPQCWQPLFKGPIRGNHPYSVQKWVTKAQLMQMTKDNDLSGETFAVEKDGDYWHVVPGPISPLELIMSMTNKAKLGGRLDIREVSACELFEASCEVQGPLCWQSVFSMFDSAGLVGDKMTVETLVECLDLNRIYPSFTYVEWYPGDICHVQRATWSRETDNQWLASELSEFLGNSIINERRANGGESALAEKLVELTTAVVMGTIGDVEPTLDVVATNYFAATMERHAEPTPVEQQYRFRKGEGNGWMSSDFFGFCDGFAKHLFDVHGSDKGDLEVSPELWNKICAAWAGTPVLVNPEETNLLYSKSVVVELSDDLDSWLKVPSRPVGQHRRVMPDDFVLVTHPDHCDRFASEGWETVKLPMDSKEFIALGQAILEKGVRGVADMRAMHETLFEHIKAAMPTCEQSDLIYLVSGTTYHYFMASVFPEKQIFEVCPVPREDNGICPEFYLGHYFKSLSLDPHFGHSVGRLYNQWLTAPKYLDNLEWEGEFRYREPPKYHSIAPWAADKWKISSPSIGFKPYDDFIHKHSFVEKERISAYFSLGSCESLTPETVHALNWLKSLPVDWEVDSRWTYLFEGSQYTVSPFTNHATYLHKFDWVVHHGGSGVTNTCLAVGVPQSILPQIGDQYIWEDALEKHLIKIGIGEATLRAYLFKDRLPAVATDQWDNRVLSGPSWWMEALSDNGVTPVKPFELHNHCCHDWDAYGWKPTDLVIGCNYGYWITLFNSGWEAGESKVELKFVNMLCSPTGPLVIGSSGFTLTQTYPEHAHGWLHSCETHQEPTHLKAFSGLWLDGDEDKMREIASMALTSRSKSNPRIKMTPRNIQCSCGGKGYDFGGVCERCALKQPLEDVLDISQISKYKNTVYKGFKTKNKPCKMHMTFRKEPATTWVSSRKRYYQVDSRVIKHMKSPQLARALLDQIQDMTDTGNVEAFWKYTNSKPPHYEFKTPTPVLEELISVQAALHVDVGVGPLGKEIVMALGNVLSIGSFKSLYNRLATNYLSATSRDFVKKRWHVMMDGLRHYDDFTRSLGIQVIPDVIKGYFKPLERATVVSVIPYSFALAKPLRTRVGCKLWLDHMHGERASIRVHLFSIKLPVLGKAFGIFHAVVEHDGWFWELQQVSGEKCHINRTRYPPEASPDRPLIKTILVQDDIKGSLDLRRIENAFSGLDYKVLGDNCLVFSNMLVFFLTGKVIDWRHFGAFGQELSLDIQKQMLKWASSWFFLADDEQRLQVRDHNSAGLVKHKHVVTSMRSWTGPKKFTRDYGLKCVQRIEAALEAYSDDPDIDCPQERDHMIDFMKFSMSRFGISGAVISRAIMTRRTRRIPTSGRKWKFLNHLLVLFRQLGTTRIGEDFVGVLTATASLNGSLRKGRKVGWTPIINISVPRHWFRQGDKLVEIQHLPENLKMQNKKIVRLDLPQIAARYKHYFEGVEFPPVGFKWVKPGEYEIDVKVPVRKDLPKMDQLTHDLCKELQEMYPFELGVFSLRFGTAQMAEKVTDRYFTDGFGAGTLIPEADQEELAQAIFENEPHLFKDTQLISPEETSKKWHKNYSAGFPFRFNSRGNAQRQKLIDAVGGQKAFIAAVRRYIESPEAFPTVSHAFIKDEVLPMSYVEREKIRTIIAQDPLNYYLSMAVQGDAAKRLDPNSFSAVGVSASHGEMSALAEKHLAYKHHFAMDVTAMDSTASVDAMGVIKKLRKKGFQDHPQREAIETAIDATYDNLMASWIIDIHTGRARFKRKGFSTGHATTTPTNTEYMRVLALYAWKKTTGRDYKDFYECVKFSSFSDDNFWSTSLAKSIFSGKHIADFWLSRGVQVRVESESDDLSKLSFLAKMFSFDEKHLAEIESLTGVKAKVAIVHDINRLLTKFSDYKKKNTLRYRWEKMAALQLNCAHYPDAHAKVDEYLDALEKLLLKRKSGQKFIKQHPRMSYNDVMRMSYVPTSKTRTNLLVSTTEESLVDKLRSWWDTTRVDIMTFDSTVNTYGRILSQFAGLLEVGGLNVEDPGVFLRQPGEIPHDPEFTLEHHIYLLNGCPESYEKMEILAQKTPFSSFMDIAKFWSRREYYDMSEATANALRVKVTLLLAIYTLVAWLEQALMSVPILGPLYKTLATAKYLSEKVYSRLNSLYYSVFGDSSAIISSMMPKDRFHTLKVVAYKLWVNTTCLDCFDFDGGIDGAQDWADSLIKFAQDIHQIVLDFDISALLPKPGTGERGKQGTDTGWTGIDHSDSVYSCVSLMEENKVPMITGPPGAGKSTDFIQSLHSKYDTVIVACPRQILVRNNPVAQSRLFAGCEDNLTQGYINFGTAGYLRRILADLPENTIIVLDEFHEMDEDTLWLLDRYREHCIVVTATPEFYGSNRFVEVRLSKGRNSHWTVMDDLRSGKGNLEEAWNELITHTNDDKKILMIVPTVKDVKTTLHHIEQLVPGKRACGLYRGNTMVRPADWYVATSVVDAGLTIPDVSIVIDTGWSLGFKGGKFQRRPSSRNISVQRRGRTGRTTNGTYVRLISSYDDGNWDFSTPFLCNSWSTARKWDPSFKRGRQKQSGFMDSLPGGYEPFLGDGDWSCLLYAVFMYEARLDVNKARTAYQSMRKFPQAKEFRHLTARVENYAFDDLFFVEEKLRNFKLNGEPGNFWEWDLKASKQIDFLEDIPRHLLDE</sequence>
<feature type="domain" description="Helicase ATP-binding" evidence="10">
    <location>
        <begin position="2519"/>
        <end position="2637"/>
    </location>
</feature>
<dbReference type="GO" id="GO:0003723">
    <property type="term" value="F:RNA binding"/>
    <property type="evidence" value="ECO:0007669"/>
    <property type="project" value="InterPro"/>
</dbReference>
<proteinExistence type="predicted"/>
<dbReference type="Gene3D" id="3.40.50.2000">
    <property type="entry name" value="Glycogen Phosphorylase B"/>
    <property type="match status" value="1"/>
</dbReference>
<feature type="compositionally biased region" description="Polar residues" evidence="9">
    <location>
        <begin position="59"/>
        <end position="75"/>
    </location>
</feature>
<dbReference type="PANTHER" id="PTHR18934:SF99">
    <property type="entry name" value="ATP-DEPENDENT RNA HELICASE DHX37-RELATED"/>
    <property type="match status" value="1"/>
</dbReference>
<evidence type="ECO:0000256" key="9">
    <source>
        <dbReference type="SAM" id="MobiDB-lite"/>
    </source>
</evidence>